<reference evidence="4" key="1">
    <citation type="submission" date="2016-06" db="EMBL/GenBank/DDBJ databases">
        <authorList>
            <person name="Varghese N."/>
            <person name="Submissions Spin"/>
        </authorList>
    </citation>
    <scope>NUCLEOTIDE SEQUENCE [LARGE SCALE GENOMIC DNA]</scope>
    <source>
        <strain evidence="4">DSM 43168</strain>
    </source>
</reference>
<dbReference type="Pfam" id="PF19694">
    <property type="entry name" value="DUF6194"/>
    <property type="match status" value="1"/>
</dbReference>
<keyword evidence="4" id="KW-1185">Reference proteome</keyword>
<proteinExistence type="predicted"/>
<evidence type="ECO:0000259" key="2">
    <source>
        <dbReference type="Pfam" id="PF19694"/>
    </source>
</evidence>
<feature type="domain" description="DUF6194" evidence="2">
    <location>
        <begin position="24"/>
        <end position="171"/>
    </location>
</feature>
<accession>A0A1C5AX03</accession>
<dbReference type="AlphaFoldDB" id="A0A1C5AX03"/>
<evidence type="ECO:0000256" key="1">
    <source>
        <dbReference type="SAM" id="MobiDB-lite"/>
    </source>
</evidence>
<sequence>MFNDTVEVMTQSPPPVPAAPIPTEAELARRILALPGVTQVRADAESGAPRASWGERFFFVGPDRRRPFATIVAHDTPGFDEDSRLDRPDVHRLNVELGRAEFQRRFGYPPARFPDHRAGIDFTRQGEILPHPVYGLHGWACVLCPGGGLLPEVDRLLAHAHARAVGRHRRAGGPPVPDGGGNLSAPGR</sequence>
<feature type="region of interest" description="Disordered" evidence="1">
    <location>
        <begin position="166"/>
        <end position="188"/>
    </location>
</feature>
<protein>
    <recommendedName>
        <fullName evidence="2">DUF6194 domain-containing protein</fullName>
    </recommendedName>
</protein>
<dbReference type="Proteomes" id="UP000183585">
    <property type="component" value="Unassembled WGS sequence"/>
</dbReference>
<evidence type="ECO:0000313" key="4">
    <source>
        <dbReference type="Proteomes" id="UP000183585"/>
    </source>
</evidence>
<organism evidence="3 4">
    <name type="scientific">Micromonospora carbonacea</name>
    <dbReference type="NCBI Taxonomy" id="47853"/>
    <lineage>
        <taxon>Bacteria</taxon>
        <taxon>Bacillati</taxon>
        <taxon>Actinomycetota</taxon>
        <taxon>Actinomycetes</taxon>
        <taxon>Micromonosporales</taxon>
        <taxon>Micromonosporaceae</taxon>
        <taxon>Micromonospora</taxon>
    </lineage>
</organism>
<name>A0A1C5AX03_9ACTN</name>
<gene>
    <name evidence="3" type="ORF">GA0070563_12369</name>
</gene>
<evidence type="ECO:0000313" key="3">
    <source>
        <dbReference type="EMBL" id="SCF49703.1"/>
    </source>
</evidence>
<dbReference type="EMBL" id="FMCT01000023">
    <property type="protein sequence ID" value="SCF49703.1"/>
    <property type="molecule type" value="Genomic_DNA"/>
</dbReference>
<dbReference type="InterPro" id="IPR045676">
    <property type="entry name" value="DUF6194"/>
</dbReference>